<feature type="transmembrane region" description="Helical" evidence="2">
    <location>
        <begin position="35"/>
        <end position="58"/>
    </location>
</feature>
<keyword evidence="1" id="KW-0175">Coiled coil</keyword>
<evidence type="ECO:0000256" key="2">
    <source>
        <dbReference type="SAM" id="Phobius"/>
    </source>
</evidence>
<sequence>MINIHPYDTYIAIVLIACFWLYFNKNFTEKNAQEGPGLLITIGIGATFFGITIGLLSFDMNDVEKSLPELINGIKTAFVASFAGVFTALIIKIRHIFIKVNKTDDTPEEGATIDDIVRQLKKSDASLDKLHYSLVGNEEASLLTQLKLIRTDQNDQLGNLHKAFIEFAQKQAENNSKALIDALREVIRDFNEKISDQFGENFKQLNDAVGKINDWQEQYRQQMQEMIEQQKQTANNMQQAGEGFTQIVQQSQSFSQVAENIHNTIGMISVLEQTLRENLTLLASVIDATKSGLPEIEQKVIAMVSDISHGAQASTSLITQHLQDVSHTLQSSVNDFTLQLNGSAENMASAVVKQNAEINQTIHEISTNLKQQVAEIAKDLVHHQDDITQTLKSSTNQFTQQLNSSTENMAHAVTKQSNEMNQAVQKISSELNQLITGLEQELTKYIQRHNESITGHISEMTKNTAQQVTVLDKELSEALKKSLDTLGQQLGSLSTKFAQDYTPLTEKLK</sequence>
<reference evidence="3 4" key="1">
    <citation type="submission" date="2018-11" db="EMBL/GenBank/DDBJ databases">
        <title>Characterization of surface water Dickeya isolates.</title>
        <authorList>
            <person name="Van Gijsegem F."/>
            <person name="Pedron J."/>
        </authorList>
    </citation>
    <scope>NUCLEOTIDE SEQUENCE [LARGE SCALE GENOMIC DNA]</scope>
    <source>
        <strain evidence="3 4">FVG10-MFV-A16</strain>
    </source>
</reference>
<dbReference type="EMBL" id="RJLS01000025">
    <property type="protein sequence ID" value="RNM20909.1"/>
    <property type="molecule type" value="Genomic_DNA"/>
</dbReference>
<feature type="transmembrane region" description="Helical" evidence="2">
    <location>
        <begin position="6"/>
        <end position="23"/>
    </location>
</feature>
<feature type="transmembrane region" description="Helical" evidence="2">
    <location>
        <begin position="70"/>
        <end position="91"/>
    </location>
</feature>
<comment type="caution">
    <text evidence="3">The sequence shown here is derived from an EMBL/GenBank/DDBJ whole genome shotgun (WGS) entry which is preliminary data.</text>
</comment>
<evidence type="ECO:0000313" key="4">
    <source>
        <dbReference type="Proteomes" id="UP000271870"/>
    </source>
</evidence>
<evidence type="ECO:0000313" key="3">
    <source>
        <dbReference type="EMBL" id="RNM20909.1"/>
    </source>
</evidence>
<accession>A0ABX9WQ10</accession>
<name>A0ABX9WQ10_9GAMM</name>
<dbReference type="SUPFAM" id="SSF58113">
    <property type="entry name" value="Apolipoprotein A-I"/>
    <property type="match status" value="1"/>
</dbReference>
<evidence type="ECO:0000256" key="1">
    <source>
        <dbReference type="SAM" id="Coils"/>
    </source>
</evidence>
<gene>
    <name evidence="3" type="ORF">EFS38_16720</name>
</gene>
<keyword evidence="2" id="KW-0472">Membrane</keyword>
<evidence type="ECO:0008006" key="5">
    <source>
        <dbReference type="Google" id="ProtNLM"/>
    </source>
</evidence>
<dbReference type="Gene3D" id="1.20.120.20">
    <property type="entry name" value="Apolipoprotein"/>
    <property type="match status" value="2"/>
</dbReference>
<dbReference type="RefSeq" id="WP_123251398.1">
    <property type="nucleotide sequence ID" value="NZ_RJLS01000025.1"/>
</dbReference>
<feature type="coiled-coil region" evidence="1">
    <location>
        <begin position="205"/>
        <end position="240"/>
    </location>
</feature>
<protein>
    <recommendedName>
        <fullName evidence="5">MotA/TolQ/ExbB proton channel domain-containing protein</fullName>
    </recommendedName>
</protein>
<organism evidence="3 4">
    <name type="scientific">Dickeya undicola</name>
    <dbReference type="NCBI Taxonomy" id="1577887"/>
    <lineage>
        <taxon>Bacteria</taxon>
        <taxon>Pseudomonadati</taxon>
        <taxon>Pseudomonadota</taxon>
        <taxon>Gammaproteobacteria</taxon>
        <taxon>Enterobacterales</taxon>
        <taxon>Pectobacteriaceae</taxon>
        <taxon>Dickeya</taxon>
    </lineage>
</organism>
<keyword evidence="2" id="KW-1133">Transmembrane helix</keyword>
<dbReference type="Proteomes" id="UP000271870">
    <property type="component" value="Unassembled WGS sequence"/>
</dbReference>
<keyword evidence="2" id="KW-0812">Transmembrane</keyword>
<keyword evidence="4" id="KW-1185">Reference proteome</keyword>
<proteinExistence type="predicted"/>